<accession>A0A9W8WP49</accession>
<keyword evidence="4" id="KW-0812">Transmembrane</keyword>
<comment type="caution">
    <text evidence="7">The sequence shown here is derived from an EMBL/GenBank/DDBJ whole genome shotgun (WGS) entry which is preliminary data.</text>
</comment>
<feature type="signal peptide" evidence="5">
    <location>
        <begin position="1"/>
        <end position="19"/>
    </location>
</feature>
<keyword evidence="2" id="KW-0378">Hydrolase</keyword>
<dbReference type="InterPro" id="IPR051601">
    <property type="entry name" value="Serine_prot/Carboxylest_S33"/>
</dbReference>
<dbReference type="InterPro" id="IPR029058">
    <property type="entry name" value="AB_hydrolase_fold"/>
</dbReference>
<feature type="transmembrane region" description="Helical" evidence="4">
    <location>
        <begin position="973"/>
        <end position="990"/>
    </location>
</feature>
<sequence length="991" mass="105456">MRFHYSAAALALITTATLAEECPAGYAKAKGIAWVDCDVKGENGSTLQCATIQVPKDWKNDSGPKMPLHLVRQPAKTKSSRGERSVIVNPGGPGASGIQTVVEGGESYQVTFGDDLHIVGFDPRGVGLTLPYTCGTENTKNKKTTRDVREIEDQTPYFNSNVDTADKCAAAQPDGDLIGTAYVARDVKAISESLGEDGLIRYVGYSYGTLLGATLAAMFPTKVDRIVLDGNINPQSYYHKLQTESAASTDDAFRHYFDLCAKAAKGNCAWAEDNKDGAQLTAKFDDFLATLTDEQSTVVRTKFFLMLYHPSQFKSFSSDLQGWKASPSMIPLRNAISDKDKRDKFEVKEYAKESTPEAISGIQCSDKITRFPYGSPENFKKWQEEYRAVTKYAYDTSGNNDLQCSVWKTTAKERFDVPQSGINTANHILFVNTAYDPVTPLISAVNSAKSFTKSLVLKSSGVGHCSNVNPSQALDDAVKEYMATGTLPKITEYKPDKENVFDEVEGDKANAPVKPTKRDFRYPAFFSKRDETAAAEQIPAGCTKIPMSSSALVSASASVVPSASAFASASIAVYSGSSIVYSSVSSSVVYPDASFYPSGSASVDYPQSSQYPSGSSAIIDYTRSSVTGSSSVGSYYAASTPVYSSGSSTSSTSSKTEPIHNHYPTSKPYASSAPIKSVDSKYPYSSSIPGHSSSIAPYPKGDDYAAGGDYPGGNAYTTGYYPVTISGKPKGPKTTSAPCATVAWSSQPGYVPITKTYTTTSVRTITKCPDTVKDCPLNLSTKTYITTEIKTRTTVVATPSSPPTSIKSYPTIKESDKESSAAPSKETGMVGQPSKQTKPITPSQPAKDTGYSSQPSKPTADSPQPPKETKTVQSTHSAYAPLKISSNPSVPTSVPPYPTGPSTPSSIKACNDMKCSYVAISTGTKPFTSTGASTTLKTTTPSVSVCFGNGCKATGTPTGYKPAEFTGAASSNFVSFMVGAGAIIVAFTCFF</sequence>
<comment type="similarity">
    <text evidence="1">Belongs to the peptidase S33 family.</text>
</comment>
<name>A0A9W8WP49_9PLEO</name>
<gene>
    <name evidence="7" type="ORF">N0V87_010490</name>
</gene>
<keyword evidence="4" id="KW-1133">Transmembrane helix</keyword>
<evidence type="ECO:0000259" key="6">
    <source>
        <dbReference type="Pfam" id="PF08386"/>
    </source>
</evidence>
<evidence type="ECO:0000256" key="4">
    <source>
        <dbReference type="SAM" id="Phobius"/>
    </source>
</evidence>
<dbReference type="PANTHER" id="PTHR43248">
    <property type="entry name" value="2-SUCCINYL-6-HYDROXY-2,4-CYCLOHEXADIENE-1-CARBOXYLATE SYNTHASE"/>
    <property type="match status" value="1"/>
</dbReference>
<feature type="region of interest" description="Disordered" evidence="3">
    <location>
        <begin position="641"/>
        <end position="673"/>
    </location>
</feature>
<keyword evidence="8" id="KW-1185">Reference proteome</keyword>
<dbReference type="AlphaFoldDB" id="A0A9W8WP49"/>
<dbReference type="Pfam" id="PF08386">
    <property type="entry name" value="Abhydrolase_4"/>
    <property type="match status" value="1"/>
</dbReference>
<dbReference type="Gene3D" id="3.40.50.1820">
    <property type="entry name" value="alpha/beta hydrolase"/>
    <property type="match status" value="1"/>
</dbReference>
<evidence type="ECO:0000256" key="5">
    <source>
        <dbReference type="SAM" id="SignalP"/>
    </source>
</evidence>
<dbReference type="GO" id="GO:0016787">
    <property type="term" value="F:hydrolase activity"/>
    <property type="evidence" value="ECO:0007669"/>
    <property type="project" value="UniProtKB-KW"/>
</dbReference>
<evidence type="ECO:0000313" key="8">
    <source>
        <dbReference type="Proteomes" id="UP001140562"/>
    </source>
</evidence>
<feature type="domain" description="Peptidase S33 tripeptidyl aminopeptidase-like C-terminal" evidence="6">
    <location>
        <begin position="398"/>
        <end position="489"/>
    </location>
</feature>
<reference evidence="7" key="1">
    <citation type="submission" date="2022-10" db="EMBL/GenBank/DDBJ databases">
        <title>Tapping the CABI collections for fungal endophytes: first genome assemblies for Collariella, Neodidymelliopsis, Ascochyta clinopodiicola, Didymella pomorum, Didymosphaeria variabile, Neocosmospora piperis and Neocucurbitaria cava.</title>
        <authorList>
            <person name="Hill R."/>
        </authorList>
    </citation>
    <scope>NUCLEOTIDE SEQUENCE</scope>
    <source>
        <strain evidence="7">IMI 360193</strain>
    </source>
</reference>
<feature type="compositionally biased region" description="Polar residues" evidence="3">
    <location>
        <begin position="833"/>
        <end position="862"/>
    </location>
</feature>
<feature type="compositionally biased region" description="Low complexity" evidence="3">
    <location>
        <begin position="641"/>
        <end position="656"/>
    </location>
</feature>
<feature type="region of interest" description="Disordered" evidence="3">
    <location>
        <begin position="74"/>
        <end position="97"/>
    </location>
</feature>
<dbReference type="InterPro" id="IPR013595">
    <property type="entry name" value="Pept_S33_TAP-like_C"/>
</dbReference>
<organism evidence="7 8">
    <name type="scientific">Didymella glomerata</name>
    <dbReference type="NCBI Taxonomy" id="749621"/>
    <lineage>
        <taxon>Eukaryota</taxon>
        <taxon>Fungi</taxon>
        <taxon>Dikarya</taxon>
        <taxon>Ascomycota</taxon>
        <taxon>Pezizomycotina</taxon>
        <taxon>Dothideomycetes</taxon>
        <taxon>Pleosporomycetidae</taxon>
        <taxon>Pleosporales</taxon>
        <taxon>Pleosporineae</taxon>
        <taxon>Didymellaceae</taxon>
        <taxon>Didymella</taxon>
    </lineage>
</organism>
<dbReference type="SUPFAM" id="SSF53474">
    <property type="entry name" value="alpha/beta-Hydrolases"/>
    <property type="match status" value="1"/>
</dbReference>
<keyword evidence="5" id="KW-0732">Signal</keyword>
<evidence type="ECO:0000313" key="7">
    <source>
        <dbReference type="EMBL" id="KAJ4329878.1"/>
    </source>
</evidence>
<protein>
    <recommendedName>
        <fullName evidence="6">Peptidase S33 tripeptidyl aminopeptidase-like C-terminal domain-containing protein</fullName>
    </recommendedName>
</protein>
<dbReference type="PANTHER" id="PTHR43248:SF25">
    <property type="entry name" value="AB HYDROLASE-1 DOMAIN-CONTAINING PROTEIN-RELATED"/>
    <property type="match status" value="1"/>
</dbReference>
<feature type="compositionally biased region" description="Low complexity" evidence="3">
    <location>
        <begin position="794"/>
        <end position="805"/>
    </location>
</feature>
<dbReference type="Proteomes" id="UP001140562">
    <property type="component" value="Unassembled WGS sequence"/>
</dbReference>
<dbReference type="OrthoDB" id="425534at2759"/>
<evidence type="ECO:0000256" key="2">
    <source>
        <dbReference type="ARBA" id="ARBA00022801"/>
    </source>
</evidence>
<feature type="region of interest" description="Disordered" evidence="3">
    <location>
        <begin position="794"/>
        <end position="905"/>
    </location>
</feature>
<proteinExistence type="inferred from homology"/>
<evidence type="ECO:0000256" key="3">
    <source>
        <dbReference type="SAM" id="MobiDB-lite"/>
    </source>
</evidence>
<keyword evidence="4" id="KW-0472">Membrane</keyword>
<evidence type="ECO:0000256" key="1">
    <source>
        <dbReference type="ARBA" id="ARBA00010088"/>
    </source>
</evidence>
<feature type="chain" id="PRO_5040875944" description="Peptidase S33 tripeptidyl aminopeptidase-like C-terminal domain-containing protein" evidence="5">
    <location>
        <begin position="20"/>
        <end position="991"/>
    </location>
</feature>
<dbReference type="EMBL" id="JAPEUV010000255">
    <property type="protein sequence ID" value="KAJ4329878.1"/>
    <property type="molecule type" value="Genomic_DNA"/>
</dbReference>